<evidence type="ECO:0000256" key="1">
    <source>
        <dbReference type="SAM" id="Phobius"/>
    </source>
</evidence>
<dbReference type="AlphaFoldDB" id="A0ABC9BRW6"/>
<gene>
    <name evidence="2" type="ORF">URODEC1_LOCUS67927</name>
</gene>
<evidence type="ECO:0000313" key="3">
    <source>
        <dbReference type="Proteomes" id="UP001497457"/>
    </source>
</evidence>
<organism evidence="2 3">
    <name type="scientific">Urochloa decumbens</name>
    <dbReference type="NCBI Taxonomy" id="240449"/>
    <lineage>
        <taxon>Eukaryota</taxon>
        <taxon>Viridiplantae</taxon>
        <taxon>Streptophyta</taxon>
        <taxon>Embryophyta</taxon>
        <taxon>Tracheophyta</taxon>
        <taxon>Spermatophyta</taxon>
        <taxon>Magnoliopsida</taxon>
        <taxon>Liliopsida</taxon>
        <taxon>Poales</taxon>
        <taxon>Poaceae</taxon>
        <taxon>PACMAD clade</taxon>
        <taxon>Panicoideae</taxon>
        <taxon>Panicodae</taxon>
        <taxon>Paniceae</taxon>
        <taxon>Melinidinae</taxon>
        <taxon>Urochloa</taxon>
    </lineage>
</organism>
<keyword evidence="3" id="KW-1185">Reference proteome</keyword>
<evidence type="ECO:0000313" key="2">
    <source>
        <dbReference type="EMBL" id="CAL5006201.1"/>
    </source>
</evidence>
<protein>
    <submittedName>
        <fullName evidence="2">Uncharacterized protein</fullName>
    </submittedName>
</protein>
<accession>A0ABC9BRW6</accession>
<feature type="transmembrane region" description="Helical" evidence="1">
    <location>
        <begin position="73"/>
        <end position="91"/>
    </location>
</feature>
<keyword evidence="1" id="KW-1133">Transmembrane helix</keyword>
<keyword evidence="1" id="KW-0472">Membrane</keyword>
<keyword evidence="1" id="KW-0812">Transmembrane</keyword>
<sequence>MAAAEVVVVVPSPPPSPPEPVLKRPDLTAAKAVMYLCIASLWVCCAAMAAAAFARYLVDSIYPVVSTLLEVSAGAVLVAALLIAVFFLLLLHAMRATGYGPNADAEIEARKVVWEKLQGTGVLTVPACFPFLLLLVTGYPLIMAVLPTEGSKMIGSFLFDYLGVLPIMVLCCLLVLPSLALNLLMMN</sequence>
<reference evidence="2" key="1">
    <citation type="submission" date="2024-10" db="EMBL/GenBank/DDBJ databases">
        <authorList>
            <person name="Ryan C."/>
        </authorList>
    </citation>
    <scope>NUCLEOTIDE SEQUENCE [LARGE SCALE GENOMIC DNA]</scope>
</reference>
<feature type="transmembrane region" description="Helical" evidence="1">
    <location>
        <begin position="162"/>
        <end position="184"/>
    </location>
</feature>
<feature type="transmembrane region" description="Helical" evidence="1">
    <location>
        <begin position="32"/>
        <end position="53"/>
    </location>
</feature>
<dbReference type="Proteomes" id="UP001497457">
    <property type="component" value="Chromosome 27b"/>
</dbReference>
<name>A0ABC9BRW6_9POAL</name>
<feature type="transmembrane region" description="Helical" evidence="1">
    <location>
        <begin position="120"/>
        <end position="142"/>
    </location>
</feature>
<proteinExistence type="predicted"/>
<dbReference type="EMBL" id="OZ075137">
    <property type="protein sequence ID" value="CAL5006201.1"/>
    <property type="molecule type" value="Genomic_DNA"/>
</dbReference>